<keyword evidence="4" id="KW-1185">Reference proteome</keyword>
<gene>
    <name evidence="3" type="ORF">SAMN05216505_103158</name>
</gene>
<dbReference type="Proteomes" id="UP000182100">
    <property type="component" value="Unassembled WGS sequence"/>
</dbReference>
<protein>
    <submittedName>
        <fullName evidence="3">Uncharacterized protein</fullName>
    </submittedName>
</protein>
<evidence type="ECO:0000313" key="4">
    <source>
        <dbReference type="Proteomes" id="UP000182100"/>
    </source>
</evidence>
<keyword evidence="2" id="KW-0732">Signal</keyword>
<accession>A0A1G6NLM5</accession>
<feature type="chain" id="PRO_5039690712" evidence="2">
    <location>
        <begin position="30"/>
        <end position="130"/>
    </location>
</feature>
<evidence type="ECO:0000313" key="3">
    <source>
        <dbReference type="EMBL" id="SDC68668.1"/>
    </source>
</evidence>
<dbReference type="EMBL" id="FMZK01000003">
    <property type="protein sequence ID" value="SDC68668.1"/>
    <property type="molecule type" value="Genomic_DNA"/>
</dbReference>
<sequence length="130" mass="13547">MPPLRGSGAGRRRRAAVVAALVTCSTALAGREPAVAGGAPAPSVPAPQLERNPCVRGGEFACATARVPLDHGDPDGRTIELAVVGREATGPVPRPAPGHPPGRAARTRTTDPFRGTEEIPRNARRERRLL</sequence>
<evidence type="ECO:0000256" key="1">
    <source>
        <dbReference type="SAM" id="MobiDB-lite"/>
    </source>
</evidence>
<reference evidence="4" key="1">
    <citation type="submission" date="2016-10" db="EMBL/GenBank/DDBJ databases">
        <authorList>
            <person name="Varghese N."/>
            <person name="Submissions S."/>
        </authorList>
    </citation>
    <scope>NUCLEOTIDE SEQUENCE [LARGE SCALE GENOMIC DNA]</scope>
    <source>
        <strain evidence="4">CGMCC 4.3504</strain>
    </source>
</reference>
<feature type="region of interest" description="Disordered" evidence="1">
    <location>
        <begin position="86"/>
        <end position="130"/>
    </location>
</feature>
<dbReference type="AlphaFoldDB" id="A0A1G6NLM5"/>
<dbReference type="STRING" id="67344.SAMN05216505_103158"/>
<proteinExistence type="predicted"/>
<name>A0A1G6NLM5_9ACTN</name>
<feature type="signal peptide" evidence="2">
    <location>
        <begin position="1"/>
        <end position="29"/>
    </location>
</feature>
<evidence type="ECO:0000256" key="2">
    <source>
        <dbReference type="SAM" id="SignalP"/>
    </source>
</evidence>
<dbReference type="RefSeq" id="WP_139058330.1">
    <property type="nucleotide sequence ID" value="NZ_FMZK01000003.1"/>
</dbReference>
<feature type="compositionally biased region" description="Basic and acidic residues" evidence="1">
    <location>
        <begin position="108"/>
        <end position="130"/>
    </location>
</feature>
<organism evidence="3 4">
    <name type="scientific">Streptomyces prasinopilosus</name>
    <dbReference type="NCBI Taxonomy" id="67344"/>
    <lineage>
        <taxon>Bacteria</taxon>
        <taxon>Bacillati</taxon>
        <taxon>Actinomycetota</taxon>
        <taxon>Actinomycetes</taxon>
        <taxon>Kitasatosporales</taxon>
        <taxon>Streptomycetaceae</taxon>
        <taxon>Streptomyces</taxon>
    </lineage>
</organism>